<evidence type="ECO:0000259" key="2">
    <source>
        <dbReference type="Pfam" id="PF04909"/>
    </source>
</evidence>
<name>A0A5S4GGP8_9ACTN</name>
<dbReference type="Gene3D" id="3.20.20.140">
    <property type="entry name" value="Metal-dependent hydrolases"/>
    <property type="match status" value="1"/>
</dbReference>
<dbReference type="Proteomes" id="UP000306628">
    <property type="component" value="Unassembled WGS sequence"/>
</dbReference>
<accession>A0A5S4GGP8</accession>
<evidence type="ECO:0000313" key="4">
    <source>
        <dbReference type="Proteomes" id="UP000306628"/>
    </source>
</evidence>
<evidence type="ECO:0000313" key="3">
    <source>
        <dbReference type="EMBL" id="TMR32156.1"/>
    </source>
</evidence>
<dbReference type="RefSeq" id="WP_138691949.1">
    <property type="nucleotide sequence ID" value="NZ_JBHSAZ010000096.1"/>
</dbReference>
<comment type="caution">
    <text evidence="3">The sequence shown here is derived from an EMBL/GenBank/DDBJ whole genome shotgun (WGS) entry which is preliminary data.</text>
</comment>
<dbReference type="PANTHER" id="PTHR43569">
    <property type="entry name" value="AMIDOHYDROLASE"/>
    <property type="match status" value="1"/>
</dbReference>
<gene>
    <name evidence="3" type="ORF">ETD85_23605</name>
</gene>
<proteinExistence type="inferred from homology"/>
<comment type="similarity">
    <text evidence="1">Belongs to the metallo-dependent hydrolases superfamily.</text>
</comment>
<dbReference type="EMBL" id="VCKX01000073">
    <property type="protein sequence ID" value="TMR32156.1"/>
    <property type="molecule type" value="Genomic_DNA"/>
</dbReference>
<evidence type="ECO:0000256" key="1">
    <source>
        <dbReference type="ARBA" id="ARBA00038310"/>
    </source>
</evidence>
<keyword evidence="4" id="KW-1185">Reference proteome</keyword>
<sequence>MPVVDAHQHFWNLETGSYPWLTPEAGPIHRTFEPAELIPQLAAAGVDRTVLVQSMDSYADTDAMLAQADAHPFIGAVVGWVPLDRPDEAAAALERYRRHPRFAGVRHLIHDEPDPDWVVRDSVIEGLGLLAAAGLPFDVVAVLPRHLEHVPVLAERVPGLRMVIDHLAKPPIAEKGWEPWASLLARAAECPGVYAKVSGLNTAAVTGAGTGAGTETWTGADLRPYVEHAIEVFGPDRLMFGSDWPVALLAGDYAKVWRETGVALAGLSDAGRAAVLGGTATRFYRIQETS</sequence>
<dbReference type="InterPro" id="IPR032466">
    <property type="entry name" value="Metal_Hydrolase"/>
</dbReference>
<dbReference type="InterPro" id="IPR006680">
    <property type="entry name" value="Amidohydro-rel"/>
</dbReference>
<reference evidence="3 4" key="1">
    <citation type="submission" date="2019-05" db="EMBL/GenBank/DDBJ databases">
        <title>Draft genome sequence of Nonomuraea zeae DSM 100528.</title>
        <authorList>
            <person name="Saricaoglu S."/>
            <person name="Isik K."/>
        </authorList>
    </citation>
    <scope>NUCLEOTIDE SEQUENCE [LARGE SCALE GENOMIC DNA]</scope>
    <source>
        <strain evidence="3 4">DSM 100528</strain>
    </source>
</reference>
<dbReference type="InterPro" id="IPR052350">
    <property type="entry name" value="Metallo-dep_Lactonases"/>
</dbReference>
<dbReference type="GO" id="GO:0016787">
    <property type="term" value="F:hydrolase activity"/>
    <property type="evidence" value="ECO:0007669"/>
    <property type="project" value="InterPro"/>
</dbReference>
<dbReference type="PANTHER" id="PTHR43569:SF2">
    <property type="entry name" value="AMIDOHYDROLASE-RELATED DOMAIN-CONTAINING PROTEIN"/>
    <property type="match status" value="1"/>
</dbReference>
<protein>
    <recommendedName>
        <fullName evidence="2">Amidohydrolase-related domain-containing protein</fullName>
    </recommendedName>
</protein>
<dbReference type="OrthoDB" id="5450317at2"/>
<dbReference type="Pfam" id="PF04909">
    <property type="entry name" value="Amidohydro_2"/>
    <property type="match status" value="1"/>
</dbReference>
<organism evidence="3 4">
    <name type="scientific">Nonomuraea zeae</name>
    <dbReference type="NCBI Taxonomy" id="1642303"/>
    <lineage>
        <taxon>Bacteria</taxon>
        <taxon>Bacillati</taxon>
        <taxon>Actinomycetota</taxon>
        <taxon>Actinomycetes</taxon>
        <taxon>Streptosporangiales</taxon>
        <taxon>Streptosporangiaceae</taxon>
        <taxon>Nonomuraea</taxon>
    </lineage>
</organism>
<feature type="domain" description="Amidohydrolase-related" evidence="2">
    <location>
        <begin position="4"/>
        <end position="286"/>
    </location>
</feature>
<dbReference type="AlphaFoldDB" id="A0A5S4GGP8"/>
<dbReference type="SUPFAM" id="SSF51556">
    <property type="entry name" value="Metallo-dependent hydrolases"/>
    <property type="match status" value="1"/>
</dbReference>